<evidence type="ECO:0000313" key="3">
    <source>
        <dbReference type="EMBL" id="JAT45263.1"/>
    </source>
</evidence>
<keyword evidence="3" id="KW-0418">Kinase</keyword>
<feature type="region of interest" description="Disordered" evidence="1">
    <location>
        <begin position="1"/>
        <end position="106"/>
    </location>
</feature>
<sequence length="343" mass="38271">MVFKGRFFSSKKSDSSSPDGSNSPKTPTFGSPNRSEKKNVINLPKLPESNSRCDADHNSNRANDCPTGSGAQIESNLGMDESSAVQTGQHNSSWSHFGSLRSSEACTPPIETESSYDVCETPKESESPRFKAIMQATSAPKKKFPADIKSFSHELNSKGVRPFPFWKPRGINNLKEVLKVIQLKFEKAKEEVNSDLAIFAGDLVGIMEKNAESHPEWKETLEDLLILARSCNVMTPVEFWLQCEGIVQDLDDRRQELPMGVLKQLYTHMLFILTRCTRLLQFHKESGFTEDEFVLDLRESKIMHSSGKRAPSVAERAGKGSRPVKVQSRQHPPGNLTVRSNTA</sequence>
<feature type="compositionally biased region" description="Low complexity" evidence="1">
    <location>
        <begin position="1"/>
        <end position="25"/>
    </location>
</feature>
<dbReference type="EMBL" id="GDJX01022673">
    <property type="protein sequence ID" value="JAT45263.1"/>
    <property type="molecule type" value="Transcribed_RNA"/>
</dbReference>
<gene>
    <name evidence="3" type="primary">Mast1</name>
    <name evidence="3" type="ORF">g.114319</name>
</gene>
<name>A0A1D1XS84_9ARAE</name>
<feature type="domain" description="IREH1/IRE-like N-terminal" evidence="2">
    <location>
        <begin position="166"/>
        <end position="284"/>
    </location>
</feature>
<evidence type="ECO:0000256" key="1">
    <source>
        <dbReference type="SAM" id="MobiDB-lite"/>
    </source>
</evidence>
<dbReference type="GO" id="GO:0016301">
    <property type="term" value="F:kinase activity"/>
    <property type="evidence" value="ECO:0007669"/>
    <property type="project" value="UniProtKB-KW"/>
</dbReference>
<keyword evidence="3" id="KW-0808">Transferase</keyword>
<protein>
    <submittedName>
        <fullName evidence="3">Microtubule-associated serine/threonine-protein kinase 1</fullName>
    </submittedName>
</protein>
<feature type="region of interest" description="Disordered" evidence="1">
    <location>
        <begin position="304"/>
        <end position="343"/>
    </location>
</feature>
<evidence type="ECO:0000259" key="2">
    <source>
        <dbReference type="Pfam" id="PF26031"/>
    </source>
</evidence>
<feature type="compositionally biased region" description="Polar residues" evidence="1">
    <location>
        <begin position="83"/>
        <end position="105"/>
    </location>
</feature>
<accession>A0A1D1XS84</accession>
<dbReference type="Pfam" id="PF26031">
    <property type="entry name" value="IREH1"/>
    <property type="match status" value="1"/>
</dbReference>
<dbReference type="AlphaFoldDB" id="A0A1D1XS84"/>
<reference evidence="3" key="1">
    <citation type="submission" date="2015-07" db="EMBL/GenBank/DDBJ databases">
        <title>Transcriptome Assembly of Anthurium amnicola.</title>
        <authorList>
            <person name="Suzuki J."/>
        </authorList>
    </citation>
    <scope>NUCLEOTIDE SEQUENCE</scope>
</reference>
<dbReference type="InterPro" id="IPR058783">
    <property type="entry name" value="IREH1/IRE-like_N"/>
</dbReference>
<proteinExistence type="predicted"/>
<organism evidence="3">
    <name type="scientific">Anthurium amnicola</name>
    <dbReference type="NCBI Taxonomy" id="1678845"/>
    <lineage>
        <taxon>Eukaryota</taxon>
        <taxon>Viridiplantae</taxon>
        <taxon>Streptophyta</taxon>
        <taxon>Embryophyta</taxon>
        <taxon>Tracheophyta</taxon>
        <taxon>Spermatophyta</taxon>
        <taxon>Magnoliopsida</taxon>
        <taxon>Liliopsida</taxon>
        <taxon>Araceae</taxon>
        <taxon>Pothoideae</taxon>
        <taxon>Potheae</taxon>
        <taxon>Anthurium</taxon>
    </lineage>
</organism>